<dbReference type="EMBL" id="JBHLVZ010000083">
    <property type="protein sequence ID" value="MFC0388352.1"/>
    <property type="molecule type" value="Genomic_DNA"/>
</dbReference>
<feature type="domain" description="Cytochrome c" evidence="6">
    <location>
        <begin position="81"/>
        <end position="178"/>
    </location>
</feature>
<keyword evidence="3 4" id="KW-0408">Iron</keyword>
<gene>
    <name evidence="7" type="ORF">ACFFIC_22830</name>
</gene>
<evidence type="ECO:0000313" key="8">
    <source>
        <dbReference type="Proteomes" id="UP001589789"/>
    </source>
</evidence>
<dbReference type="Pfam" id="PF00034">
    <property type="entry name" value="Cytochrom_C"/>
    <property type="match status" value="1"/>
</dbReference>
<keyword evidence="2 4" id="KW-0479">Metal-binding</keyword>
<dbReference type="Gene3D" id="1.10.760.10">
    <property type="entry name" value="Cytochrome c-like domain"/>
    <property type="match status" value="1"/>
</dbReference>
<comment type="caution">
    <text evidence="7">The sequence shown here is derived from an EMBL/GenBank/DDBJ whole genome shotgun (WGS) entry which is preliminary data.</text>
</comment>
<dbReference type="Gene3D" id="3.40.50.2300">
    <property type="match status" value="1"/>
</dbReference>
<evidence type="ECO:0000256" key="4">
    <source>
        <dbReference type="PROSITE-ProRule" id="PRU00433"/>
    </source>
</evidence>
<accession>A0ABV6IXS9</accession>
<proteinExistence type="predicted"/>
<sequence length="509" mass="49986">MHELSATAPLPPPGKARPEPGLPAPRRHTLNPPGRCLLAPALLATALLLTGAPALADAAALLGGEALFTSGTRLGGEAPRATVASGNTVSASALPCATCHGAEGAGRAAEAGVAPPAITWSALSRASAARPAYDEPSALRAVVQGIGAGGRALDNVMPRYALSIEDGRNLVAFLRALDTRPLPGVEDSLVRIGLLLPPGRAGDAFAAAFEAALAAAAPEGVFGRRPGVLRATVARPGDARAAAERLLAQSPLAIVSALPGEVAAAAAGAATAARVPVLNARATAAPPPLSFALLPGIVEEGAALLGGLPEPGRALVVAASPDQRRLADAIAARIAQVSDDEPRVVSPADLPVAAAEASGVLLLLAPPAALSAVQALRNGPLPVLLPGAAGGAEAPDLAQALGRPLRVGIGVPAGIGAGAPAERFAAGPARQSGLPGRLGHAAGEVVVEALRRAGRDVTRDRIAAVLGAPETFEPGSLPGLRLAGGARAGSVAVWTADIGGAGLIPPPAP</sequence>
<dbReference type="InterPro" id="IPR036909">
    <property type="entry name" value="Cyt_c-like_dom_sf"/>
</dbReference>
<dbReference type="Proteomes" id="UP001589789">
    <property type="component" value="Unassembled WGS sequence"/>
</dbReference>
<name>A0ABV6IXS9_9PROT</name>
<organism evidence="7 8">
    <name type="scientific">Muricoccus vinaceus</name>
    <dbReference type="NCBI Taxonomy" id="424704"/>
    <lineage>
        <taxon>Bacteria</taxon>
        <taxon>Pseudomonadati</taxon>
        <taxon>Pseudomonadota</taxon>
        <taxon>Alphaproteobacteria</taxon>
        <taxon>Acetobacterales</taxon>
        <taxon>Roseomonadaceae</taxon>
        <taxon>Muricoccus</taxon>
    </lineage>
</organism>
<evidence type="ECO:0000259" key="6">
    <source>
        <dbReference type="PROSITE" id="PS51007"/>
    </source>
</evidence>
<feature type="compositionally biased region" description="Pro residues" evidence="5">
    <location>
        <begin position="9"/>
        <end position="23"/>
    </location>
</feature>
<dbReference type="PROSITE" id="PS51007">
    <property type="entry name" value="CYTC"/>
    <property type="match status" value="1"/>
</dbReference>
<protein>
    <recommendedName>
        <fullName evidence="6">Cytochrome c domain-containing protein</fullName>
    </recommendedName>
</protein>
<evidence type="ECO:0000256" key="3">
    <source>
        <dbReference type="ARBA" id="ARBA00023004"/>
    </source>
</evidence>
<evidence type="ECO:0000256" key="1">
    <source>
        <dbReference type="ARBA" id="ARBA00022617"/>
    </source>
</evidence>
<dbReference type="SUPFAM" id="SSF46626">
    <property type="entry name" value="Cytochrome c"/>
    <property type="match status" value="1"/>
</dbReference>
<evidence type="ECO:0000256" key="2">
    <source>
        <dbReference type="ARBA" id="ARBA00022723"/>
    </source>
</evidence>
<keyword evidence="8" id="KW-1185">Reference proteome</keyword>
<dbReference type="SUPFAM" id="SSF53822">
    <property type="entry name" value="Periplasmic binding protein-like I"/>
    <property type="match status" value="1"/>
</dbReference>
<keyword evidence="1 4" id="KW-0349">Heme</keyword>
<reference evidence="7 8" key="1">
    <citation type="submission" date="2024-09" db="EMBL/GenBank/DDBJ databases">
        <authorList>
            <person name="Sun Q."/>
            <person name="Mori K."/>
        </authorList>
    </citation>
    <scope>NUCLEOTIDE SEQUENCE [LARGE SCALE GENOMIC DNA]</scope>
    <source>
        <strain evidence="7 8">CCM 7468</strain>
    </source>
</reference>
<feature type="region of interest" description="Disordered" evidence="5">
    <location>
        <begin position="1"/>
        <end position="29"/>
    </location>
</feature>
<evidence type="ECO:0000313" key="7">
    <source>
        <dbReference type="EMBL" id="MFC0388352.1"/>
    </source>
</evidence>
<dbReference type="InterPro" id="IPR028082">
    <property type="entry name" value="Peripla_BP_I"/>
</dbReference>
<evidence type="ECO:0000256" key="5">
    <source>
        <dbReference type="SAM" id="MobiDB-lite"/>
    </source>
</evidence>
<dbReference type="RefSeq" id="WP_377054672.1">
    <property type="nucleotide sequence ID" value="NZ_JBHLVZ010000083.1"/>
</dbReference>
<dbReference type="InterPro" id="IPR009056">
    <property type="entry name" value="Cyt_c-like_dom"/>
</dbReference>